<reference evidence="6" key="1">
    <citation type="submission" date="2022-12" db="EMBL/GenBank/DDBJ databases">
        <title>Draft genome assemblies for two species of Escallonia (Escalloniales).</title>
        <authorList>
            <person name="Chanderbali A."/>
            <person name="Dervinis C."/>
            <person name="Anghel I."/>
            <person name="Soltis D."/>
            <person name="Soltis P."/>
            <person name="Zapata F."/>
        </authorList>
    </citation>
    <scope>NUCLEOTIDE SEQUENCE</scope>
    <source>
        <strain evidence="6">UCBG64.0493</strain>
        <tissue evidence="6">Leaf</tissue>
    </source>
</reference>
<proteinExistence type="predicted"/>
<dbReference type="Proteomes" id="UP001188597">
    <property type="component" value="Unassembled WGS sequence"/>
</dbReference>
<accession>A0AA88UYS1</accession>
<keyword evidence="1" id="KW-0863">Zinc-finger</keyword>
<dbReference type="Gene3D" id="3.30.70.330">
    <property type="match status" value="1"/>
</dbReference>
<dbReference type="PANTHER" id="PTHR12603">
    <property type="entry name" value="CCR4-NOT TRANSCRIPTION COMPLEX RELATED"/>
    <property type="match status" value="1"/>
</dbReference>
<dbReference type="SMART" id="SM00361">
    <property type="entry name" value="RRM_1"/>
    <property type="match status" value="1"/>
</dbReference>
<dbReference type="FunFam" id="3.30.70.330:FF:000161">
    <property type="entry name" value="RNA binding (RRM/RBD/RNP motifs) family protein"/>
    <property type="match status" value="1"/>
</dbReference>
<dbReference type="AlphaFoldDB" id="A0AA88UYS1"/>
<evidence type="ECO:0000259" key="4">
    <source>
        <dbReference type="PROSITE" id="PS50089"/>
    </source>
</evidence>
<keyword evidence="1" id="KW-0479">Metal-binding</keyword>
<feature type="non-terminal residue" evidence="6">
    <location>
        <position position="1049"/>
    </location>
</feature>
<evidence type="ECO:0000259" key="5">
    <source>
        <dbReference type="PROSITE" id="PS50102"/>
    </source>
</evidence>
<dbReference type="PANTHER" id="PTHR12603:SF36">
    <property type="entry name" value="RNA BINDING (RRM_RBD_RNP MOTIFS) FAMILY PROTEIN"/>
    <property type="match status" value="1"/>
</dbReference>
<dbReference type="Gene3D" id="3.30.40.10">
    <property type="entry name" value="Zinc/RING finger domain, C3HC4 (zinc finger)"/>
    <property type="match status" value="1"/>
</dbReference>
<feature type="domain" description="RING-type" evidence="4">
    <location>
        <begin position="11"/>
        <end position="59"/>
    </location>
</feature>
<dbReference type="GO" id="GO:0004842">
    <property type="term" value="F:ubiquitin-protein transferase activity"/>
    <property type="evidence" value="ECO:0007669"/>
    <property type="project" value="InterPro"/>
</dbReference>
<dbReference type="PROSITE" id="PS50089">
    <property type="entry name" value="ZF_RING_2"/>
    <property type="match status" value="1"/>
</dbReference>
<dbReference type="EMBL" id="JAVXUP010003742">
    <property type="protein sequence ID" value="KAK2998250.1"/>
    <property type="molecule type" value="Genomic_DNA"/>
</dbReference>
<gene>
    <name evidence="6" type="ORF">RJ639_023792</name>
</gene>
<evidence type="ECO:0000313" key="6">
    <source>
        <dbReference type="EMBL" id="KAK2998250.1"/>
    </source>
</evidence>
<dbReference type="InterPro" id="IPR003954">
    <property type="entry name" value="RRM_euk-type"/>
</dbReference>
<dbReference type="PROSITE" id="PS50102">
    <property type="entry name" value="RRM"/>
    <property type="match status" value="1"/>
</dbReference>
<dbReference type="CDD" id="cd16618">
    <property type="entry name" value="mRING-HC-C4C4_CNOT4"/>
    <property type="match status" value="1"/>
</dbReference>
<dbReference type="GO" id="GO:0016567">
    <property type="term" value="P:protein ubiquitination"/>
    <property type="evidence" value="ECO:0007669"/>
    <property type="project" value="TreeGrafter"/>
</dbReference>
<dbReference type="SUPFAM" id="SSF54928">
    <property type="entry name" value="RNA-binding domain, RBD"/>
    <property type="match status" value="1"/>
</dbReference>
<evidence type="ECO:0000256" key="1">
    <source>
        <dbReference type="PROSITE-ProRule" id="PRU00175"/>
    </source>
</evidence>
<dbReference type="InterPro" id="IPR034261">
    <property type="entry name" value="CNOT4_RRM"/>
</dbReference>
<organism evidence="6 7">
    <name type="scientific">Escallonia herrerae</name>
    <dbReference type="NCBI Taxonomy" id="1293975"/>
    <lineage>
        <taxon>Eukaryota</taxon>
        <taxon>Viridiplantae</taxon>
        <taxon>Streptophyta</taxon>
        <taxon>Embryophyta</taxon>
        <taxon>Tracheophyta</taxon>
        <taxon>Spermatophyta</taxon>
        <taxon>Magnoliopsida</taxon>
        <taxon>eudicotyledons</taxon>
        <taxon>Gunneridae</taxon>
        <taxon>Pentapetalae</taxon>
        <taxon>asterids</taxon>
        <taxon>campanulids</taxon>
        <taxon>Escalloniales</taxon>
        <taxon>Escalloniaceae</taxon>
        <taxon>Escallonia</taxon>
    </lineage>
</organism>
<dbReference type="InterPro" id="IPR035979">
    <property type="entry name" value="RBD_domain_sf"/>
</dbReference>
<dbReference type="FunFam" id="3.30.40.10:FF:000155">
    <property type="entry name" value="RNA binding (RRM/RBD/RNP motifs) family protein"/>
    <property type="match status" value="1"/>
</dbReference>
<dbReference type="InterPro" id="IPR039515">
    <property type="entry name" value="NOT4_mRING-HC-C4C4"/>
</dbReference>
<dbReference type="Pfam" id="PF14570">
    <property type="entry name" value="zf-RING_4"/>
    <property type="match status" value="1"/>
</dbReference>
<keyword evidence="1" id="KW-0862">Zinc</keyword>
<evidence type="ECO:0000256" key="3">
    <source>
        <dbReference type="SAM" id="MobiDB-lite"/>
    </source>
</evidence>
<name>A0AA88UYS1_9ASTE</name>
<feature type="region of interest" description="Disordered" evidence="3">
    <location>
        <begin position="823"/>
        <end position="869"/>
    </location>
</feature>
<sequence>ETMSDEGEKTCPLCAEEMDLTDQQLKPCKCGYEICVWCWHHIMDMAEKDDTEGRCPACRTPYNKEKIVGMAEKCERLVAEMSMERKVKSQKSKSKTSEGRKQLSSVRVIQRNLVYIMGLPLNLADEDNNAMRLWKQLLQRKEYFCQYGRVMKVSISRTTTGAIQHFANNTCSVYITYSKEEEAVRCIQSVHGFTLDGRPLRACFGTTKYCHAWLRNVPCSNPDCLYLHEIGSQEDSFTKDEIISAYTRNRVQQITGATIDMQRRSGNMLPPPTDEYCYNSSDSLGKPICKSSTNNPTNGVRGSPPDGSPCRSVGLPAAASWYTINWSAVPSETLDVFVLALTILMITRGIRASNSQPPSSSIACSNGSFKHKPETPSESLAFLTGSRGQVSILHGDTGKKAKEESHITQHICKLEPLETVKHYINSDNRRTASEAPLTPGLPATSISNSLTRTPAYKDKEKPIRAPPSLTSSIGLSGRAGGPGPEKVLSVAAEGKIQNLSSDMSLMSLDRHQVEQQSSAEKFKGHLVSRAAGNGATSVEDCCVTREQSDLRSDPQPQVAKVALPEVEEDILSFEVQRLKDPEVISQASFTPSLSQSLHLSNDSRGYSPQLAYGSLKVNIDSQGVDKILNKGSVSIPAISNGYPENLASSSSDFDSTVQHTFLIPNDGRWKHASRFEDKVMEVDRNASVDMGESSIISNILSMDFDSWDESLTSPQNFAKLLGETDKQQGSLGASSSWKAQSNSQSRFSFAREEEYVNQVSHADSYSSNVGQFLKNHSLSHNFVNNGEFYTEKLANGFSSFNVEEPENFAGISRSHMSSNKLSVSRAQISAPPGFSGPSRAPPPGFTFHERSEQPFEPPSGNHSLDSASFLRNPYQEPSAINISSPVDIEFMDPAILAVGKGRLPGGLNSPGLDMRSNFPTQLSTYENEARLQLLMQRSFSTHQNQRYPKMGDSFSPRTDAYGLPSRIMDQTMANNMSAFPQLNIQQSRNMVMSNGHWDSWNEVQSGHDLSMAELLRNERLGSNKYYTGYEDLKFRMPSSADFYNRSYGM</sequence>
<dbReference type="CDD" id="cd12438">
    <property type="entry name" value="RRM_CNOT4"/>
    <property type="match status" value="1"/>
</dbReference>
<dbReference type="InterPro" id="IPR001841">
    <property type="entry name" value="Znf_RING"/>
</dbReference>
<dbReference type="Pfam" id="PF00076">
    <property type="entry name" value="RRM_1"/>
    <property type="match status" value="1"/>
</dbReference>
<keyword evidence="2" id="KW-0694">RNA-binding</keyword>
<dbReference type="InterPro" id="IPR013083">
    <property type="entry name" value="Znf_RING/FYVE/PHD"/>
</dbReference>
<evidence type="ECO:0000256" key="2">
    <source>
        <dbReference type="PROSITE-ProRule" id="PRU00176"/>
    </source>
</evidence>
<keyword evidence="7" id="KW-1185">Reference proteome</keyword>
<feature type="domain" description="RRM" evidence="5">
    <location>
        <begin position="112"/>
        <end position="207"/>
    </location>
</feature>
<feature type="region of interest" description="Disordered" evidence="3">
    <location>
        <begin position="430"/>
        <end position="485"/>
    </location>
</feature>
<comment type="caution">
    <text evidence="6">The sequence shown here is derived from an EMBL/GenBank/DDBJ whole genome shotgun (WGS) entry which is preliminary data.</text>
</comment>
<feature type="compositionally biased region" description="Polar residues" evidence="3">
    <location>
        <begin position="353"/>
        <end position="368"/>
    </location>
</feature>
<dbReference type="GO" id="GO:0030014">
    <property type="term" value="C:CCR4-NOT complex"/>
    <property type="evidence" value="ECO:0007669"/>
    <property type="project" value="InterPro"/>
</dbReference>
<dbReference type="InterPro" id="IPR000504">
    <property type="entry name" value="RRM_dom"/>
</dbReference>
<evidence type="ECO:0000313" key="7">
    <source>
        <dbReference type="Proteomes" id="UP001188597"/>
    </source>
</evidence>
<dbReference type="InterPro" id="IPR039780">
    <property type="entry name" value="Mot2"/>
</dbReference>
<protein>
    <recommendedName>
        <fullName evidence="8">CCR4-NOT transcription complex subunit 4</fullName>
    </recommendedName>
</protein>
<feature type="region of interest" description="Disordered" evidence="3">
    <location>
        <begin position="353"/>
        <end position="376"/>
    </location>
</feature>
<dbReference type="SUPFAM" id="SSF57850">
    <property type="entry name" value="RING/U-box"/>
    <property type="match status" value="1"/>
</dbReference>
<dbReference type="InterPro" id="IPR012677">
    <property type="entry name" value="Nucleotide-bd_a/b_plait_sf"/>
</dbReference>
<dbReference type="GO" id="GO:0003723">
    <property type="term" value="F:RNA binding"/>
    <property type="evidence" value="ECO:0007669"/>
    <property type="project" value="UniProtKB-UniRule"/>
</dbReference>
<evidence type="ECO:0008006" key="8">
    <source>
        <dbReference type="Google" id="ProtNLM"/>
    </source>
</evidence>
<dbReference type="GO" id="GO:0008270">
    <property type="term" value="F:zinc ion binding"/>
    <property type="evidence" value="ECO:0007669"/>
    <property type="project" value="UniProtKB-KW"/>
</dbReference>